<accession>A0A2P5A8D7</accession>
<gene>
    <name evidence="1" type="ORF">PanWU01x14_358100</name>
</gene>
<proteinExistence type="predicted"/>
<dbReference type="EMBL" id="JXTB01000780">
    <property type="protein sequence ID" value="PON32798.1"/>
    <property type="molecule type" value="Genomic_DNA"/>
</dbReference>
<evidence type="ECO:0000313" key="1">
    <source>
        <dbReference type="EMBL" id="PON32798.1"/>
    </source>
</evidence>
<sequence length="69" mass="8376">MFDFYDRTVQRCKAKEAWRLETRKWSIWSREVAKWARVLSSSRIPGDKWWAPRPLGVTSVWSYDWAWPG</sequence>
<dbReference type="AlphaFoldDB" id="A0A2P5A8D7"/>
<evidence type="ECO:0000313" key="2">
    <source>
        <dbReference type="Proteomes" id="UP000237105"/>
    </source>
</evidence>
<dbReference type="Proteomes" id="UP000237105">
    <property type="component" value="Unassembled WGS sequence"/>
</dbReference>
<comment type="caution">
    <text evidence="1">The sequence shown here is derived from an EMBL/GenBank/DDBJ whole genome shotgun (WGS) entry which is preliminary data.</text>
</comment>
<protein>
    <submittedName>
        <fullName evidence="1">Uncharacterized protein</fullName>
    </submittedName>
</protein>
<keyword evidence="2" id="KW-1185">Reference proteome</keyword>
<name>A0A2P5A8D7_PARAD</name>
<reference evidence="2" key="1">
    <citation type="submission" date="2016-06" db="EMBL/GenBank/DDBJ databases">
        <title>Parallel loss of symbiosis genes in relatives of nitrogen-fixing non-legume Parasponia.</title>
        <authorList>
            <person name="Van Velzen R."/>
            <person name="Holmer R."/>
            <person name="Bu F."/>
            <person name="Rutten L."/>
            <person name="Van Zeijl A."/>
            <person name="Liu W."/>
            <person name="Santuari L."/>
            <person name="Cao Q."/>
            <person name="Sharma T."/>
            <person name="Shen D."/>
            <person name="Roswanjaya Y."/>
            <person name="Wardhani T."/>
            <person name="Kalhor M.S."/>
            <person name="Jansen J."/>
            <person name="Van den Hoogen J."/>
            <person name="Gungor B."/>
            <person name="Hartog M."/>
            <person name="Hontelez J."/>
            <person name="Verver J."/>
            <person name="Yang W.-C."/>
            <person name="Schijlen E."/>
            <person name="Repin R."/>
            <person name="Schilthuizen M."/>
            <person name="Schranz E."/>
            <person name="Heidstra R."/>
            <person name="Miyata K."/>
            <person name="Fedorova E."/>
            <person name="Kohlen W."/>
            <person name="Bisseling T."/>
            <person name="Smit S."/>
            <person name="Geurts R."/>
        </authorList>
    </citation>
    <scope>NUCLEOTIDE SEQUENCE [LARGE SCALE GENOMIC DNA]</scope>
    <source>
        <strain evidence="2">cv. WU1-14</strain>
    </source>
</reference>
<organism evidence="1 2">
    <name type="scientific">Parasponia andersonii</name>
    <name type="common">Sponia andersonii</name>
    <dbReference type="NCBI Taxonomy" id="3476"/>
    <lineage>
        <taxon>Eukaryota</taxon>
        <taxon>Viridiplantae</taxon>
        <taxon>Streptophyta</taxon>
        <taxon>Embryophyta</taxon>
        <taxon>Tracheophyta</taxon>
        <taxon>Spermatophyta</taxon>
        <taxon>Magnoliopsida</taxon>
        <taxon>eudicotyledons</taxon>
        <taxon>Gunneridae</taxon>
        <taxon>Pentapetalae</taxon>
        <taxon>rosids</taxon>
        <taxon>fabids</taxon>
        <taxon>Rosales</taxon>
        <taxon>Cannabaceae</taxon>
        <taxon>Parasponia</taxon>
    </lineage>
</organism>